<evidence type="ECO:0000313" key="2">
    <source>
        <dbReference type="Proteomes" id="UP000003947"/>
    </source>
</evidence>
<reference evidence="1 2" key="1">
    <citation type="submission" date="2012-02" db="EMBL/GenBank/DDBJ databases">
        <title>Improved High-Quality Draft sequence of Microvirga sp. WSM3557.</title>
        <authorList>
            <consortium name="US DOE Joint Genome Institute"/>
            <person name="Lucas S."/>
            <person name="Han J."/>
            <person name="Lapidus A."/>
            <person name="Cheng J.-F."/>
            <person name="Goodwin L."/>
            <person name="Pitluck S."/>
            <person name="Peters L."/>
            <person name="Zhang X."/>
            <person name="Detter J.C."/>
            <person name="Han C."/>
            <person name="Tapia R."/>
            <person name="Land M."/>
            <person name="Hauser L."/>
            <person name="Kyrpides N."/>
            <person name="Ivanova N."/>
            <person name="Pagani I."/>
            <person name="Brau L."/>
            <person name="Yates R."/>
            <person name="O'Hara G."/>
            <person name="Rui T."/>
            <person name="Howieson J."/>
            <person name="Reeve W."/>
            <person name="Woyke T."/>
        </authorList>
    </citation>
    <scope>NUCLEOTIDE SEQUENCE [LARGE SCALE GENOMIC DNA]</scope>
    <source>
        <strain evidence="1 2">WSM3557</strain>
    </source>
</reference>
<protein>
    <submittedName>
        <fullName evidence="1">Uncharacterized protein</fullName>
    </submittedName>
</protein>
<dbReference type="EMBL" id="JH660647">
    <property type="protein sequence ID" value="EIM25607.1"/>
    <property type="molecule type" value="Genomic_DNA"/>
</dbReference>
<accession>I4YNR5</accession>
<name>I4YNR5_9HYPH</name>
<sequence length="357" mass="40201">MLDVRVEPINRETIPDHVALAQTTYSDPTTTEPNHFWWKHGLGPDGPSISVNLYNEDKIVGRSVIMPRGFRLTPATTCRAGLVADLLLEPGHRSALNFISLVRGQPKAPQIDLLVHTSNETSDLLYRKFLRYPVAFNLKAYGIPIRFHNLANKVAGRKIPRALEALAAPWRVTLRAAAAVGEKIDRIRFDAGLPSEDEFNSILDGFRVVAGPHFERSTAFLRWRFQEGPIFNGHIVTVRSRDQAIGYFVWRKLTLSGLEFIILMDIAFSSQITTSLRRALWLYLCRLGIHEGADVVFTMVNPTNPALARLVARPLIPISDSHLPHPTPIFLLPQNRDLAWLQGYGSTYMTLADIDYF</sequence>
<dbReference type="RefSeq" id="WP_009494066.1">
    <property type="nucleotide sequence ID" value="NZ_CP141048.1"/>
</dbReference>
<dbReference type="OrthoDB" id="9182275at2"/>
<dbReference type="PATRIC" id="fig|864069.3.peg.6781"/>
<dbReference type="AlphaFoldDB" id="I4YNR5"/>
<proteinExistence type="predicted"/>
<dbReference type="Proteomes" id="UP000003947">
    <property type="component" value="Unassembled WGS sequence"/>
</dbReference>
<dbReference type="eggNOG" id="ENOG5033PZ2">
    <property type="taxonomic scope" value="Bacteria"/>
</dbReference>
<dbReference type="STRING" id="864069.MicloDRAFT_00063340"/>
<organism evidence="1 2">
    <name type="scientific">Microvirga lotononidis</name>
    <dbReference type="NCBI Taxonomy" id="864069"/>
    <lineage>
        <taxon>Bacteria</taxon>
        <taxon>Pseudomonadati</taxon>
        <taxon>Pseudomonadota</taxon>
        <taxon>Alphaproteobacteria</taxon>
        <taxon>Hyphomicrobiales</taxon>
        <taxon>Methylobacteriaceae</taxon>
        <taxon>Microvirga</taxon>
    </lineage>
</organism>
<dbReference type="HOGENOM" id="CLU_775705_0_0_5"/>
<keyword evidence="2" id="KW-1185">Reference proteome</keyword>
<evidence type="ECO:0000313" key="1">
    <source>
        <dbReference type="EMBL" id="EIM25607.1"/>
    </source>
</evidence>
<gene>
    <name evidence="1" type="ORF">MicloDRAFT_00063340</name>
</gene>